<dbReference type="RefSeq" id="WP_290267992.1">
    <property type="nucleotide sequence ID" value="NZ_JAUFQQ010000005.1"/>
</dbReference>
<dbReference type="InterPro" id="IPR010982">
    <property type="entry name" value="Lambda_DNA-bd_dom_sf"/>
</dbReference>
<comment type="caution">
    <text evidence="2">The sequence shown here is derived from an EMBL/GenBank/DDBJ whole genome shotgun (WGS) entry which is preliminary data.</text>
</comment>
<dbReference type="EMBL" id="JBHMEX010000052">
    <property type="protein sequence ID" value="MFB9065547.1"/>
    <property type="molecule type" value="Genomic_DNA"/>
</dbReference>
<accession>A0ABV5FQ91</accession>
<protein>
    <submittedName>
        <fullName evidence="2">Type II toxin-antitoxin system antitoxin SocA domain-containing protein</fullName>
    </submittedName>
</protein>
<gene>
    <name evidence="2" type="ORF">ACFFUQ_16115</name>
</gene>
<proteinExistence type="predicted"/>
<sequence length="336" mass="39359">MKSPFTNEEMILLNEKSSLVFRNKEFQYVFHYYWCKETEEKITTTELDELNINQVYNQYRDLHNIPFPDEIYNIRKKYDLSANKMSLLLGLGPNSYRHYEKGEIPSLVIANLIQSIIVNHNVFKQLVEWNKELKDSDKVKILARIESVESKGNDENYAIEEYLNLSCGNLVPGKMTGYKKTNIHKLSEMVLFFTEKMQPTVTAMNKLLFYSDFLHYKETAYSISGSSYMAHNYGPVPVKFRTIYEYMADQQLIEFKCEDYGNGVIGERFCPTEHKKFNSELFNESEIKVLSVIADFFKGMNASQIMNESHKEKAWTENVKEKALIDYSYSFDLLVV</sequence>
<feature type="domain" description="Antitoxin SocA-like Panacea" evidence="1">
    <location>
        <begin position="205"/>
        <end position="315"/>
    </location>
</feature>
<evidence type="ECO:0000313" key="2">
    <source>
        <dbReference type="EMBL" id="MFB9065547.1"/>
    </source>
</evidence>
<organism evidence="2 3">
    <name type="scientific">Flavobacterium branchiarum</name>
    <dbReference type="NCBI Taxonomy" id="1114870"/>
    <lineage>
        <taxon>Bacteria</taxon>
        <taxon>Pseudomonadati</taxon>
        <taxon>Bacteroidota</taxon>
        <taxon>Flavobacteriia</taxon>
        <taxon>Flavobacteriales</taxon>
        <taxon>Flavobacteriaceae</taxon>
        <taxon>Flavobacterium</taxon>
    </lineage>
</organism>
<dbReference type="CDD" id="cd00093">
    <property type="entry name" value="HTH_XRE"/>
    <property type="match status" value="1"/>
</dbReference>
<reference evidence="2 3" key="1">
    <citation type="submission" date="2024-09" db="EMBL/GenBank/DDBJ databases">
        <authorList>
            <person name="Sun Q."/>
            <person name="Mori K."/>
        </authorList>
    </citation>
    <scope>NUCLEOTIDE SEQUENCE [LARGE SCALE GENOMIC DNA]</scope>
    <source>
        <strain evidence="2 3">CECT 7908</strain>
    </source>
</reference>
<dbReference type="Proteomes" id="UP001589589">
    <property type="component" value="Unassembled WGS sequence"/>
</dbReference>
<dbReference type="Gene3D" id="1.10.260.40">
    <property type="entry name" value="lambda repressor-like DNA-binding domains"/>
    <property type="match status" value="1"/>
</dbReference>
<keyword evidence="3" id="KW-1185">Reference proteome</keyword>
<dbReference type="Pfam" id="PF13274">
    <property type="entry name" value="SocA_Panacea"/>
    <property type="match status" value="1"/>
</dbReference>
<dbReference type="InterPro" id="IPR025272">
    <property type="entry name" value="SocA_Panacea"/>
</dbReference>
<evidence type="ECO:0000259" key="1">
    <source>
        <dbReference type="Pfam" id="PF13274"/>
    </source>
</evidence>
<dbReference type="InterPro" id="IPR001387">
    <property type="entry name" value="Cro/C1-type_HTH"/>
</dbReference>
<evidence type="ECO:0000313" key="3">
    <source>
        <dbReference type="Proteomes" id="UP001589589"/>
    </source>
</evidence>
<name>A0ABV5FQ91_9FLAO</name>